<sequence>MQVQSPASETPLDRVEASNKDRTGSALVVSDAEAIVWFTSKPVSRKSDPNHADWPLSQQAPLRPACDYRRRRNLCVLTRAYCKPIDARRSVLCKEVP</sequence>
<evidence type="ECO:0000313" key="3">
    <source>
        <dbReference type="Proteomes" id="UP001187415"/>
    </source>
</evidence>
<dbReference type="AlphaFoldDB" id="A0AA88M821"/>
<feature type="compositionally biased region" description="Basic and acidic residues" evidence="1">
    <location>
        <begin position="11"/>
        <end position="23"/>
    </location>
</feature>
<organism evidence="2 3">
    <name type="scientific">Channa striata</name>
    <name type="common">Snakehead murrel</name>
    <name type="synonym">Ophicephalus striatus</name>
    <dbReference type="NCBI Taxonomy" id="64152"/>
    <lineage>
        <taxon>Eukaryota</taxon>
        <taxon>Metazoa</taxon>
        <taxon>Chordata</taxon>
        <taxon>Craniata</taxon>
        <taxon>Vertebrata</taxon>
        <taxon>Euteleostomi</taxon>
        <taxon>Actinopterygii</taxon>
        <taxon>Neopterygii</taxon>
        <taxon>Teleostei</taxon>
        <taxon>Neoteleostei</taxon>
        <taxon>Acanthomorphata</taxon>
        <taxon>Anabantaria</taxon>
        <taxon>Anabantiformes</taxon>
        <taxon>Channoidei</taxon>
        <taxon>Channidae</taxon>
        <taxon>Channa</taxon>
    </lineage>
</organism>
<accession>A0AA88M821</accession>
<proteinExistence type="predicted"/>
<evidence type="ECO:0000313" key="2">
    <source>
        <dbReference type="EMBL" id="KAK2832770.1"/>
    </source>
</evidence>
<feature type="region of interest" description="Disordered" evidence="1">
    <location>
        <begin position="1"/>
        <end position="23"/>
    </location>
</feature>
<name>A0AA88M821_CHASR</name>
<gene>
    <name evidence="2" type="ORF">Q5P01_016659</name>
</gene>
<dbReference type="Proteomes" id="UP001187415">
    <property type="component" value="Unassembled WGS sequence"/>
</dbReference>
<evidence type="ECO:0000256" key="1">
    <source>
        <dbReference type="SAM" id="MobiDB-lite"/>
    </source>
</evidence>
<keyword evidence="3" id="KW-1185">Reference proteome</keyword>
<dbReference type="EMBL" id="JAUPFM010000013">
    <property type="protein sequence ID" value="KAK2832770.1"/>
    <property type="molecule type" value="Genomic_DNA"/>
</dbReference>
<protein>
    <submittedName>
        <fullName evidence="2">Uncharacterized protein</fullName>
    </submittedName>
</protein>
<reference evidence="2" key="1">
    <citation type="submission" date="2023-07" db="EMBL/GenBank/DDBJ databases">
        <title>Chromosome-level Genome Assembly of Striped Snakehead (Channa striata).</title>
        <authorList>
            <person name="Liu H."/>
        </authorList>
    </citation>
    <scope>NUCLEOTIDE SEQUENCE</scope>
    <source>
        <strain evidence="2">Gz</strain>
        <tissue evidence="2">Muscle</tissue>
    </source>
</reference>
<comment type="caution">
    <text evidence="2">The sequence shown here is derived from an EMBL/GenBank/DDBJ whole genome shotgun (WGS) entry which is preliminary data.</text>
</comment>